<keyword evidence="1" id="KW-1133">Transmembrane helix</keyword>
<keyword evidence="1" id="KW-0472">Membrane</keyword>
<dbReference type="EMBL" id="MGGR01000040">
    <property type="protein sequence ID" value="OGM31776.1"/>
    <property type="molecule type" value="Genomic_DNA"/>
</dbReference>
<reference evidence="2 3" key="1">
    <citation type="journal article" date="2016" name="Nat. Commun.">
        <title>Thousands of microbial genomes shed light on interconnected biogeochemical processes in an aquifer system.</title>
        <authorList>
            <person name="Anantharaman K."/>
            <person name="Brown C.T."/>
            <person name="Hug L.A."/>
            <person name="Sharon I."/>
            <person name="Castelle C.J."/>
            <person name="Probst A.J."/>
            <person name="Thomas B.C."/>
            <person name="Singh A."/>
            <person name="Wilkins M.J."/>
            <person name="Karaoz U."/>
            <person name="Brodie E.L."/>
            <person name="Williams K.H."/>
            <person name="Hubbard S.S."/>
            <person name="Banfield J.F."/>
        </authorList>
    </citation>
    <scope>NUCLEOTIDE SEQUENCE [LARGE SCALE GENOMIC DNA]</scope>
</reference>
<proteinExistence type="predicted"/>
<dbReference type="AlphaFoldDB" id="A0A1F7YWQ0"/>
<feature type="transmembrane region" description="Helical" evidence="1">
    <location>
        <begin position="21"/>
        <end position="44"/>
    </location>
</feature>
<comment type="caution">
    <text evidence="2">The sequence shown here is derived from an EMBL/GenBank/DDBJ whole genome shotgun (WGS) entry which is preliminary data.</text>
</comment>
<sequence length="307" mass="34071">MPVHKRRPIRKKVKKGKIWPYLVIFSALALIAFLFLTVTSRGYWSEDSKLSLVINNPDGSATVSVFDPKREEIINISIPSNTEVEVAHQLGLFKLGSVWRLGENEGLGGELLAATLRHQFKFPVSTWADSKAVGFSDGNLINILEAIKGSYKTNMKMGDRLALGTFSLGIKNTKRTNINLSETPYLVKTTLKDGEEGYVVSKNISQRLLSIFANDVITENSYKVEINDSTGNLEVSSDVGGLMEVMGAKVASIVKKDQSDFDCRVSGYDKKVVKEVARILSCEQEIYKGRSSFDLEIDLGSQFVEKF</sequence>
<evidence type="ECO:0008006" key="4">
    <source>
        <dbReference type="Google" id="ProtNLM"/>
    </source>
</evidence>
<protein>
    <recommendedName>
        <fullName evidence="4">LytR/CpsA/Psr regulator C-terminal domain-containing protein</fullName>
    </recommendedName>
</protein>
<dbReference type="Proteomes" id="UP000177169">
    <property type="component" value="Unassembled WGS sequence"/>
</dbReference>
<organism evidence="2 3">
    <name type="scientific">Candidatus Woesebacteria bacterium RIFCSPHIGHO2_02_FULL_39_13</name>
    <dbReference type="NCBI Taxonomy" id="1802505"/>
    <lineage>
        <taxon>Bacteria</taxon>
        <taxon>Candidatus Woeseibacteriota</taxon>
    </lineage>
</organism>
<evidence type="ECO:0000313" key="3">
    <source>
        <dbReference type="Proteomes" id="UP000177169"/>
    </source>
</evidence>
<name>A0A1F7YWQ0_9BACT</name>
<evidence type="ECO:0000313" key="2">
    <source>
        <dbReference type="EMBL" id="OGM31776.1"/>
    </source>
</evidence>
<gene>
    <name evidence="2" type="ORF">A3D01_04400</name>
</gene>
<keyword evidence="1" id="KW-0812">Transmembrane</keyword>
<evidence type="ECO:0000256" key="1">
    <source>
        <dbReference type="SAM" id="Phobius"/>
    </source>
</evidence>
<accession>A0A1F7YWQ0</accession>